<comment type="similarity">
    <text evidence="1">Belongs to the CapA family.</text>
</comment>
<reference evidence="3 4" key="1">
    <citation type="submission" date="2015-04" db="EMBL/GenBank/DDBJ databases">
        <title>Comparative genomics of rhizobia nodulating Arachis hypogaea in China.</title>
        <authorList>
            <person name="Li Y."/>
        </authorList>
    </citation>
    <scope>NUCLEOTIDE SEQUENCE [LARGE SCALE GENOMIC DNA]</scope>
    <source>
        <strain evidence="3 4">CCBAU 51757</strain>
    </source>
</reference>
<dbReference type="InterPro" id="IPR052169">
    <property type="entry name" value="CW_Biosynth-Accessory"/>
</dbReference>
<dbReference type="Pfam" id="PF09587">
    <property type="entry name" value="PGA_cap"/>
    <property type="match status" value="1"/>
</dbReference>
<evidence type="ECO:0000313" key="4">
    <source>
        <dbReference type="Proteomes" id="UP000289546"/>
    </source>
</evidence>
<evidence type="ECO:0000259" key="2">
    <source>
        <dbReference type="SMART" id="SM00854"/>
    </source>
</evidence>
<dbReference type="InterPro" id="IPR019079">
    <property type="entry name" value="Capsule_synth_CapA"/>
</dbReference>
<protein>
    <recommendedName>
        <fullName evidence="2">Capsule synthesis protein CapA domain-containing protein</fullName>
    </recommendedName>
</protein>
<comment type="caution">
    <text evidence="3">The sequence shown here is derived from an EMBL/GenBank/DDBJ whole genome shotgun (WGS) entry which is preliminary data.</text>
</comment>
<dbReference type="AlphaFoldDB" id="A0A4Q0SHL2"/>
<sequence>MLRDRSIVKLPNTFEKNCSLTVSAAGDLIQADGIQSSKDILFERIGDILFDVDISTANYESPVTEQRLADETIGGGRPLIMCCSPAQFLTLTAHKGKCFTALNTANNHIFDLGIRGLETTQRLLGQNGTVAIGTPRRPEEYGRGKILTKGGIKVGFISATFGLNGHEPPASETYRVHVAKLMSKHAVTDLELLRKQIEDCKQQGCDFIIASIHWGYEFEFFPRHRQVEAARALVEQGVDLILGHHPHVIQPIEYYRTKRDPNRIAVIAYSLGSLTWGWYTAPHLVLSMILKVNLSKGLMAGARRTYIENIMPVPVFRAISYEGGERLMRIEKLHDHLNRSLPRLKQMKNYVDLVLGT</sequence>
<evidence type="ECO:0000313" key="3">
    <source>
        <dbReference type="EMBL" id="RXH37918.1"/>
    </source>
</evidence>
<name>A0A4Q0SHL2_9BRAD</name>
<dbReference type="Gene3D" id="3.60.21.10">
    <property type="match status" value="1"/>
</dbReference>
<dbReference type="InterPro" id="IPR029052">
    <property type="entry name" value="Metallo-depent_PP-like"/>
</dbReference>
<dbReference type="PANTHER" id="PTHR33393">
    <property type="entry name" value="POLYGLUTAMINE SYNTHESIS ACCESSORY PROTEIN RV0574C-RELATED"/>
    <property type="match status" value="1"/>
</dbReference>
<feature type="domain" description="Capsule synthesis protein CapA" evidence="2">
    <location>
        <begin position="21"/>
        <end position="278"/>
    </location>
</feature>
<dbReference type="Proteomes" id="UP000289546">
    <property type="component" value="Unassembled WGS sequence"/>
</dbReference>
<dbReference type="SMART" id="SM00854">
    <property type="entry name" value="PGA_cap"/>
    <property type="match status" value="1"/>
</dbReference>
<dbReference type="SUPFAM" id="SSF56300">
    <property type="entry name" value="Metallo-dependent phosphatases"/>
    <property type="match status" value="1"/>
</dbReference>
<keyword evidence="4" id="KW-1185">Reference proteome</keyword>
<accession>A0A4Q0SHL2</accession>
<gene>
    <name evidence="3" type="ORF">XH99_02510</name>
</gene>
<proteinExistence type="inferred from homology"/>
<dbReference type="CDD" id="cd07381">
    <property type="entry name" value="MPP_CapA"/>
    <property type="match status" value="1"/>
</dbReference>
<evidence type="ECO:0000256" key="1">
    <source>
        <dbReference type="ARBA" id="ARBA00005662"/>
    </source>
</evidence>
<dbReference type="PANTHER" id="PTHR33393:SF12">
    <property type="entry name" value="CAPSULE BIOSYNTHESIS PROTEIN CAPA"/>
    <property type="match status" value="1"/>
</dbReference>
<organism evidence="3 4">
    <name type="scientific">Bradyrhizobium nanningense</name>
    <dbReference type="NCBI Taxonomy" id="1325118"/>
    <lineage>
        <taxon>Bacteria</taxon>
        <taxon>Pseudomonadati</taxon>
        <taxon>Pseudomonadota</taxon>
        <taxon>Alphaproteobacteria</taxon>
        <taxon>Hyphomicrobiales</taxon>
        <taxon>Nitrobacteraceae</taxon>
        <taxon>Bradyrhizobium</taxon>
    </lineage>
</organism>
<dbReference type="EMBL" id="LBJQ01000008">
    <property type="protein sequence ID" value="RXH37918.1"/>
    <property type="molecule type" value="Genomic_DNA"/>
</dbReference>